<evidence type="ECO:0000259" key="7">
    <source>
        <dbReference type="PROSITE" id="PS50222"/>
    </source>
</evidence>
<dbReference type="PROSITE" id="PS50222">
    <property type="entry name" value="EF_HAND_2"/>
    <property type="match status" value="2"/>
</dbReference>
<protein>
    <recommendedName>
        <fullName evidence="1">Calmodulin</fullName>
    </recommendedName>
</protein>
<evidence type="ECO:0000313" key="8">
    <source>
        <dbReference type="EMBL" id="CAK9069087.1"/>
    </source>
</evidence>
<evidence type="ECO:0000256" key="6">
    <source>
        <dbReference type="SAM" id="MobiDB-lite"/>
    </source>
</evidence>
<evidence type="ECO:0000256" key="1">
    <source>
        <dbReference type="ARBA" id="ARBA00020786"/>
    </source>
</evidence>
<proteinExistence type="predicted"/>
<keyword evidence="9" id="KW-1185">Reference proteome</keyword>
<name>A0ABP0NZ82_9DINO</name>
<dbReference type="PANTHER" id="PTHR23048">
    <property type="entry name" value="MYOSIN LIGHT CHAIN 1, 3"/>
    <property type="match status" value="1"/>
</dbReference>
<dbReference type="PROSITE" id="PS00018">
    <property type="entry name" value="EF_HAND_1"/>
    <property type="match status" value="2"/>
</dbReference>
<evidence type="ECO:0000256" key="4">
    <source>
        <dbReference type="ARBA" id="ARBA00022837"/>
    </source>
</evidence>
<evidence type="ECO:0000256" key="3">
    <source>
        <dbReference type="ARBA" id="ARBA00022737"/>
    </source>
</evidence>
<gene>
    <name evidence="8" type="ORF">SCF082_LOCUS34673</name>
</gene>
<dbReference type="SMART" id="SM00054">
    <property type="entry name" value="EFh"/>
    <property type="match status" value="2"/>
</dbReference>
<dbReference type="InterPro" id="IPR018247">
    <property type="entry name" value="EF_Hand_1_Ca_BS"/>
</dbReference>
<keyword evidence="4" id="KW-0106">Calcium</keyword>
<reference evidence="8 9" key="1">
    <citation type="submission" date="2024-02" db="EMBL/GenBank/DDBJ databases">
        <authorList>
            <person name="Chen Y."/>
            <person name="Shah S."/>
            <person name="Dougan E. K."/>
            <person name="Thang M."/>
            <person name="Chan C."/>
        </authorList>
    </citation>
    <scope>NUCLEOTIDE SEQUENCE [LARGE SCALE GENOMIC DNA]</scope>
</reference>
<dbReference type="EMBL" id="CAXAMM010032002">
    <property type="protein sequence ID" value="CAK9069087.1"/>
    <property type="molecule type" value="Genomic_DNA"/>
</dbReference>
<dbReference type="SUPFAM" id="SSF47473">
    <property type="entry name" value="EF-hand"/>
    <property type="match status" value="1"/>
</dbReference>
<dbReference type="InterPro" id="IPR002048">
    <property type="entry name" value="EF_hand_dom"/>
</dbReference>
<evidence type="ECO:0000313" key="9">
    <source>
        <dbReference type="Proteomes" id="UP001642464"/>
    </source>
</evidence>
<dbReference type="PANTHER" id="PTHR23048:SF0">
    <property type="entry name" value="CALMODULIN LIKE 3"/>
    <property type="match status" value="1"/>
</dbReference>
<keyword evidence="2" id="KW-0479">Metal-binding</keyword>
<sequence length="422" mass="47693">MGARRVWDHLPYPVSNTKDRTGLVRGWLGGLERFFVQLEMKNCFFMFFFTFQSSSGVEFGVVCFVSSAGRSGAPNRSGDGCCDAARSGGVAGSGGSDLANRWRVSELLRFLAAYRAVEGFTKKELARMQRIFDACEAEPQLKTAFEMRSERHIKAKELCSGLLKFGGLYCAEQLRELLNKMEESLEGEKIVPVQFYEFLVCCRRLQDMVLNSAMEEFDNLDADEDGIIEGEELREFCKPLGFTLSNDEWEELLEEQEVSPDDDIDFEGAWNFLKGVQRKNGFTQTEQEELDEAFHRFSDDTGELQNLKVQDLLTYIGFQTSVEDVQSMVRRVDFNSNKTMDKDEFLRLMRLQRETTLGSYTAAYTKNRLYARNAAPPRRDPTRLGGGGAPAECVDPKPSAAAGGGQQWTDARSSRRSPSRDF</sequence>
<accession>A0ABP0NZ82</accession>
<dbReference type="Proteomes" id="UP001642464">
    <property type="component" value="Unassembled WGS sequence"/>
</dbReference>
<feature type="domain" description="EF-hand" evidence="7">
    <location>
        <begin position="208"/>
        <end position="243"/>
    </location>
</feature>
<feature type="domain" description="EF-hand" evidence="7">
    <location>
        <begin position="320"/>
        <end position="355"/>
    </location>
</feature>
<evidence type="ECO:0000256" key="2">
    <source>
        <dbReference type="ARBA" id="ARBA00022723"/>
    </source>
</evidence>
<keyword evidence="5" id="KW-0007">Acetylation</keyword>
<dbReference type="InterPro" id="IPR011992">
    <property type="entry name" value="EF-hand-dom_pair"/>
</dbReference>
<evidence type="ECO:0000256" key="5">
    <source>
        <dbReference type="ARBA" id="ARBA00022990"/>
    </source>
</evidence>
<dbReference type="InterPro" id="IPR050230">
    <property type="entry name" value="CALM/Myosin/TropC-like"/>
</dbReference>
<keyword evidence="3" id="KW-0677">Repeat</keyword>
<dbReference type="Gene3D" id="1.10.238.10">
    <property type="entry name" value="EF-hand"/>
    <property type="match status" value="2"/>
</dbReference>
<comment type="caution">
    <text evidence="8">The sequence shown here is derived from an EMBL/GenBank/DDBJ whole genome shotgun (WGS) entry which is preliminary data.</text>
</comment>
<organism evidence="8 9">
    <name type="scientific">Durusdinium trenchii</name>
    <dbReference type="NCBI Taxonomy" id="1381693"/>
    <lineage>
        <taxon>Eukaryota</taxon>
        <taxon>Sar</taxon>
        <taxon>Alveolata</taxon>
        <taxon>Dinophyceae</taxon>
        <taxon>Suessiales</taxon>
        <taxon>Symbiodiniaceae</taxon>
        <taxon>Durusdinium</taxon>
    </lineage>
</organism>
<feature type="region of interest" description="Disordered" evidence="6">
    <location>
        <begin position="372"/>
        <end position="422"/>
    </location>
</feature>